<keyword evidence="7" id="KW-0472">Membrane</keyword>
<evidence type="ECO:0000256" key="3">
    <source>
        <dbReference type="ARBA" id="ARBA00022679"/>
    </source>
</evidence>
<dbReference type="InterPro" id="IPR005027">
    <property type="entry name" value="Glyco_trans_43"/>
</dbReference>
<evidence type="ECO:0000256" key="4">
    <source>
        <dbReference type="ARBA" id="ARBA00022692"/>
    </source>
</evidence>
<dbReference type="Proteomes" id="UP000809789">
    <property type="component" value="Unassembled WGS sequence"/>
</dbReference>
<name>A0A8K0KWD5_9PEZI</name>
<dbReference type="InterPro" id="IPR029044">
    <property type="entry name" value="Nucleotide-diphossugar_trans"/>
</dbReference>
<dbReference type="GO" id="GO:0016020">
    <property type="term" value="C:membrane"/>
    <property type="evidence" value="ECO:0007669"/>
    <property type="project" value="UniProtKB-SubCell"/>
</dbReference>
<evidence type="ECO:0000313" key="10">
    <source>
        <dbReference type="Proteomes" id="UP000809789"/>
    </source>
</evidence>
<comment type="subcellular location">
    <subcellularLocation>
        <location evidence="1">Membrane</location>
        <topology evidence="1">Single-pass type II membrane protein</topology>
    </subcellularLocation>
</comment>
<dbReference type="EMBL" id="JAESVG020000009">
    <property type="protein sequence ID" value="KAG8624762.1"/>
    <property type="molecule type" value="Genomic_DNA"/>
</dbReference>
<keyword evidence="4" id="KW-0812">Transmembrane</keyword>
<keyword evidence="10" id="KW-1185">Reference proteome</keyword>
<keyword evidence="3" id="KW-0808">Transferase</keyword>
<dbReference type="SUPFAM" id="SSF53448">
    <property type="entry name" value="Nucleotide-diphospho-sugar transferases"/>
    <property type="match status" value="1"/>
</dbReference>
<sequence length="455" mass="51019">MRFDGRKSRPRVARSRVFIASSWRTLAAVCLIISLLVALVLSRSRPGDPMNATSPFFEQLYDADIASPAQFPLHLESARPRDLCTLCNCQAIVPYYMPTPQSSASFGFPPRPLNTHIHPSSDTVDVNEFVRLAILDIYCARQHLNSEQALKLIGRTANHLDKMMAWSLFTLDTGKPTIYLTTATTPEGKSAEFRPQYFRRHGRAIRSWMSQQEKRMLDVDSEEQHDVRDWQVVWIIAEDDVEIDPLILRTLQRTGVSFIYFAYGKTKAWGNAQKNALFQMIYALTRSGRGGLYGHGPVYGLDDDNKIVPGLFDKLVKVVRLGVVPVGNLLVGPDLMGFEKAKVDEDIGEAVGGLFDYGSFTFNSTLLGTAISGPSFWKHTGWGGEGAFLDQFGTVRSYELLCGKNKDQDCQLVWHNAELKPVEKFTDDEEIAYVRKHGAAKLFQELGFSPTHGDE</sequence>
<evidence type="ECO:0000256" key="6">
    <source>
        <dbReference type="ARBA" id="ARBA00022989"/>
    </source>
</evidence>
<comment type="caution">
    <text evidence="9">The sequence shown here is derived from an EMBL/GenBank/DDBJ whole genome shotgun (WGS) entry which is preliminary data.</text>
</comment>
<evidence type="ECO:0000256" key="7">
    <source>
        <dbReference type="ARBA" id="ARBA00023136"/>
    </source>
</evidence>
<dbReference type="AlphaFoldDB" id="A0A8K0KWD5"/>
<evidence type="ECO:0000256" key="8">
    <source>
        <dbReference type="ARBA" id="ARBA00023180"/>
    </source>
</evidence>
<accession>A0A8K0KWD5</accession>
<gene>
    <name evidence="9" type="ORF">KVT40_007829</name>
</gene>
<comment type="similarity">
    <text evidence="2">Belongs to the glycosyltransferase 43 family.</text>
</comment>
<protein>
    <submittedName>
        <fullName evidence="9">Uncharacterized protein</fullName>
    </submittedName>
</protein>
<keyword evidence="8" id="KW-0325">Glycoprotein</keyword>
<evidence type="ECO:0000256" key="2">
    <source>
        <dbReference type="ARBA" id="ARBA00007706"/>
    </source>
</evidence>
<dbReference type="Gene3D" id="3.90.550.10">
    <property type="entry name" value="Spore Coat Polysaccharide Biosynthesis Protein SpsA, Chain A"/>
    <property type="match status" value="1"/>
</dbReference>
<evidence type="ECO:0000313" key="9">
    <source>
        <dbReference type="EMBL" id="KAG8624762.1"/>
    </source>
</evidence>
<dbReference type="GO" id="GO:0015018">
    <property type="term" value="F:galactosylgalactosylxylosylprotein 3-beta-glucuronosyltransferase activity"/>
    <property type="evidence" value="ECO:0007669"/>
    <property type="project" value="InterPro"/>
</dbReference>
<keyword evidence="5" id="KW-0735">Signal-anchor</keyword>
<dbReference type="OrthoDB" id="675023at2759"/>
<evidence type="ECO:0000256" key="1">
    <source>
        <dbReference type="ARBA" id="ARBA00004606"/>
    </source>
</evidence>
<organism evidence="9 10">
    <name type="scientific">Elsinoe batatas</name>
    <dbReference type="NCBI Taxonomy" id="2601811"/>
    <lineage>
        <taxon>Eukaryota</taxon>
        <taxon>Fungi</taxon>
        <taxon>Dikarya</taxon>
        <taxon>Ascomycota</taxon>
        <taxon>Pezizomycotina</taxon>
        <taxon>Dothideomycetes</taxon>
        <taxon>Dothideomycetidae</taxon>
        <taxon>Myriangiales</taxon>
        <taxon>Elsinoaceae</taxon>
        <taxon>Elsinoe</taxon>
    </lineage>
</organism>
<evidence type="ECO:0000256" key="5">
    <source>
        <dbReference type="ARBA" id="ARBA00022968"/>
    </source>
</evidence>
<dbReference type="Pfam" id="PF03360">
    <property type="entry name" value="Glyco_transf_43"/>
    <property type="match status" value="1"/>
</dbReference>
<proteinExistence type="inferred from homology"/>
<reference evidence="9" key="1">
    <citation type="submission" date="2021-07" db="EMBL/GenBank/DDBJ databases">
        <title>Elsinoe batatas strain:CRI-CJ2 Genome sequencing and assembly.</title>
        <authorList>
            <person name="Huang L."/>
        </authorList>
    </citation>
    <scope>NUCLEOTIDE SEQUENCE</scope>
    <source>
        <strain evidence="9">CRI-CJ2</strain>
    </source>
</reference>
<keyword evidence="6" id="KW-1133">Transmembrane helix</keyword>